<feature type="DNA-binding region" description="H-T-H motif" evidence="2">
    <location>
        <begin position="32"/>
        <end position="51"/>
    </location>
</feature>
<evidence type="ECO:0000313" key="5">
    <source>
        <dbReference type="Proteomes" id="UP000449209"/>
    </source>
</evidence>
<dbReference type="Proteomes" id="UP000449209">
    <property type="component" value="Unassembled WGS sequence"/>
</dbReference>
<evidence type="ECO:0000256" key="1">
    <source>
        <dbReference type="ARBA" id="ARBA00023125"/>
    </source>
</evidence>
<dbReference type="EMBL" id="WEZQ01000017">
    <property type="protein sequence ID" value="MYV17679.1"/>
    <property type="molecule type" value="Genomic_DNA"/>
</dbReference>
<protein>
    <submittedName>
        <fullName evidence="4">TetR family transcriptional regulator</fullName>
    </submittedName>
</protein>
<keyword evidence="1 2" id="KW-0238">DNA-binding</keyword>
<proteinExistence type="predicted"/>
<reference evidence="4 5" key="1">
    <citation type="journal article" date="2019" name="Appl. Environ. Microbiol.">
        <title>Genetic determinants of hydroxycinnamic acid metabolism in heterofermentative lactobacilli.</title>
        <authorList>
            <person name="Gaur G."/>
            <person name="Oh J.H."/>
            <person name="Filannino P."/>
            <person name="Gobbetti M."/>
            <person name="van Pijkeren J.P."/>
            <person name="Ganzle M.G."/>
        </authorList>
    </citation>
    <scope>NUCLEOTIDE SEQUENCE [LARGE SCALE GENOMIC DNA]</scope>
    <source>
        <strain evidence="4 5">C5</strain>
    </source>
</reference>
<dbReference type="Gene3D" id="1.10.10.60">
    <property type="entry name" value="Homeodomain-like"/>
    <property type="match status" value="1"/>
</dbReference>
<comment type="caution">
    <text evidence="4">The sequence shown here is derived from an EMBL/GenBank/DDBJ whole genome shotgun (WGS) entry which is preliminary data.</text>
</comment>
<organism evidence="4 5">
    <name type="scientific">Furfurilactobacillus milii</name>
    <dbReference type="NCBI Taxonomy" id="2888272"/>
    <lineage>
        <taxon>Bacteria</taxon>
        <taxon>Bacillati</taxon>
        <taxon>Bacillota</taxon>
        <taxon>Bacilli</taxon>
        <taxon>Lactobacillales</taxon>
        <taxon>Lactobacillaceae</taxon>
        <taxon>Furfurilactobacillus</taxon>
    </lineage>
</organism>
<sequence>MTKTRRRGAELEAAIYQATRDILKSDGLSQLTFSTVADVAGTSKPVLYRRWDSPFSLALAAIQDQIKRENHGRLDEVVLTGTSLREDLFQTLQRFIISMDTFGQTFVSTWLGDLDTNKSNQIQDMITDAKKIDIHAIDRILQRATDRGEIKTPEMSADMKLMPFDWLRYQMFMNEPINNEKLTMLVDDFLMPAYLRHQTL</sequence>
<dbReference type="OrthoDB" id="9796019at2"/>
<dbReference type="AlphaFoldDB" id="A0A6N9I4A8"/>
<dbReference type="GO" id="GO:0003677">
    <property type="term" value="F:DNA binding"/>
    <property type="evidence" value="ECO:0007669"/>
    <property type="project" value="UniProtKB-UniRule"/>
</dbReference>
<evidence type="ECO:0000313" key="4">
    <source>
        <dbReference type="EMBL" id="MYV17679.1"/>
    </source>
</evidence>
<feature type="domain" description="HTH tetR-type" evidence="3">
    <location>
        <begin position="9"/>
        <end position="69"/>
    </location>
</feature>
<dbReference type="PROSITE" id="PS50977">
    <property type="entry name" value="HTH_TETR_2"/>
    <property type="match status" value="1"/>
</dbReference>
<dbReference type="InterPro" id="IPR001647">
    <property type="entry name" value="HTH_TetR"/>
</dbReference>
<gene>
    <name evidence="4" type="ORF">GB993_09210</name>
</gene>
<dbReference type="Gene3D" id="1.10.357.10">
    <property type="entry name" value="Tetracycline Repressor, domain 2"/>
    <property type="match status" value="1"/>
</dbReference>
<dbReference type="InterPro" id="IPR009057">
    <property type="entry name" value="Homeodomain-like_sf"/>
</dbReference>
<evidence type="ECO:0000256" key="2">
    <source>
        <dbReference type="PROSITE-ProRule" id="PRU00335"/>
    </source>
</evidence>
<accession>A0A6N9I4A8</accession>
<name>A0A6N9I4A8_9LACO</name>
<dbReference type="Pfam" id="PF00440">
    <property type="entry name" value="TetR_N"/>
    <property type="match status" value="1"/>
</dbReference>
<dbReference type="RefSeq" id="WP_161004046.1">
    <property type="nucleotide sequence ID" value="NZ_WEZQ01000017.1"/>
</dbReference>
<dbReference type="SUPFAM" id="SSF46689">
    <property type="entry name" value="Homeodomain-like"/>
    <property type="match status" value="1"/>
</dbReference>
<evidence type="ECO:0000259" key="3">
    <source>
        <dbReference type="PROSITE" id="PS50977"/>
    </source>
</evidence>